<evidence type="ECO:0000256" key="3">
    <source>
        <dbReference type="ARBA" id="ARBA00007726"/>
    </source>
</evidence>
<dbReference type="Pfam" id="PF08785">
    <property type="entry name" value="Ku_PK_bind"/>
    <property type="match status" value="1"/>
</dbReference>
<keyword evidence="8" id="KW-0227">DNA damage</keyword>
<evidence type="ECO:0000256" key="4">
    <source>
        <dbReference type="ARBA" id="ARBA00012551"/>
    </source>
</evidence>
<dbReference type="KEGG" id="cput:CONPUDRAFT_140912"/>
<dbReference type="GeneID" id="19201595"/>
<evidence type="ECO:0000256" key="12">
    <source>
        <dbReference type="ARBA" id="ARBA00022895"/>
    </source>
</evidence>
<dbReference type="Gene3D" id="2.40.290.10">
    <property type="match status" value="1"/>
</dbReference>
<evidence type="ECO:0000256" key="18">
    <source>
        <dbReference type="SAM" id="MobiDB-lite"/>
    </source>
</evidence>
<dbReference type="GO" id="GO:0000781">
    <property type="term" value="C:chromosome, telomeric region"/>
    <property type="evidence" value="ECO:0007669"/>
    <property type="project" value="UniProtKB-SubCell"/>
</dbReference>
<dbReference type="FunFam" id="3.40.50.410:FF:000073">
    <property type="entry name" value="ATP-dependent DNA helicase II subunit 2"/>
    <property type="match status" value="1"/>
</dbReference>
<dbReference type="OMA" id="WAMQYVW"/>
<evidence type="ECO:0000256" key="10">
    <source>
        <dbReference type="ARBA" id="ARBA00022806"/>
    </source>
</evidence>
<dbReference type="SUPFAM" id="SSF100939">
    <property type="entry name" value="SPOC domain-like"/>
    <property type="match status" value="1"/>
</dbReference>
<dbReference type="GO" id="GO:0003678">
    <property type="term" value="F:DNA helicase activity"/>
    <property type="evidence" value="ECO:0007669"/>
    <property type="project" value="UniProtKB-EC"/>
</dbReference>
<feature type="region of interest" description="Disordered" evidence="18">
    <location>
        <begin position="599"/>
        <end position="693"/>
    </location>
</feature>
<dbReference type="GO" id="GO:0003684">
    <property type="term" value="F:damaged DNA binding"/>
    <property type="evidence" value="ECO:0007669"/>
    <property type="project" value="InterPro"/>
</dbReference>
<dbReference type="GO" id="GO:0006310">
    <property type="term" value="P:DNA recombination"/>
    <property type="evidence" value="ECO:0007669"/>
    <property type="project" value="UniProtKB-KW"/>
</dbReference>
<accession>A0A5M3N631</accession>
<dbReference type="Pfam" id="PF02735">
    <property type="entry name" value="Ku"/>
    <property type="match status" value="1"/>
</dbReference>
<proteinExistence type="inferred from homology"/>
<dbReference type="InterPro" id="IPR005161">
    <property type="entry name" value="Ku_N"/>
</dbReference>
<evidence type="ECO:0000256" key="1">
    <source>
        <dbReference type="ARBA" id="ARBA00004123"/>
    </source>
</evidence>
<dbReference type="GO" id="GO:0005524">
    <property type="term" value="F:ATP binding"/>
    <property type="evidence" value="ECO:0007669"/>
    <property type="project" value="UniProtKB-KW"/>
</dbReference>
<dbReference type="SUPFAM" id="SSF53300">
    <property type="entry name" value="vWA-like"/>
    <property type="match status" value="1"/>
</dbReference>
<keyword evidence="15" id="KW-0234">DNA repair</keyword>
<evidence type="ECO:0000256" key="7">
    <source>
        <dbReference type="ARBA" id="ARBA00022741"/>
    </source>
</evidence>
<feature type="compositionally biased region" description="Acidic residues" evidence="18">
    <location>
        <begin position="326"/>
        <end position="337"/>
    </location>
</feature>
<evidence type="ECO:0000256" key="13">
    <source>
        <dbReference type="ARBA" id="ARBA00023125"/>
    </source>
</evidence>
<keyword evidence="7" id="KW-0547">Nucleotide-binding</keyword>
<name>A0A5M3N631_CONPW</name>
<dbReference type="GO" id="GO:0016787">
    <property type="term" value="F:hydrolase activity"/>
    <property type="evidence" value="ECO:0007669"/>
    <property type="project" value="UniProtKB-KW"/>
</dbReference>
<dbReference type="SMART" id="SM00559">
    <property type="entry name" value="Ku78"/>
    <property type="match status" value="1"/>
</dbReference>
<dbReference type="PANTHER" id="PTHR12604:SF4">
    <property type="entry name" value="X-RAY REPAIR CROSS-COMPLEMENTING PROTEIN 5"/>
    <property type="match status" value="1"/>
</dbReference>
<gene>
    <name evidence="20" type="ORF">CONPUDRAFT_140912</name>
</gene>
<protein>
    <recommendedName>
        <fullName evidence="5">ATP-dependent DNA helicase II subunit 2</fullName>
        <ecNumber evidence="4">3.6.4.12</ecNumber>
    </recommendedName>
    <alternativeName>
        <fullName evidence="17">ATP-dependent DNA helicase II subunit Ku80</fullName>
    </alternativeName>
</protein>
<dbReference type="InterPro" id="IPR016194">
    <property type="entry name" value="SPOC-like_C_dom_sf"/>
</dbReference>
<reference evidence="21" key="1">
    <citation type="journal article" date="2012" name="Science">
        <title>The Paleozoic origin of enzymatic lignin decomposition reconstructed from 31 fungal genomes.</title>
        <authorList>
            <person name="Floudas D."/>
            <person name="Binder M."/>
            <person name="Riley R."/>
            <person name="Barry K."/>
            <person name="Blanchette R.A."/>
            <person name="Henrissat B."/>
            <person name="Martinez A.T."/>
            <person name="Otillar R."/>
            <person name="Spatafora J.W."/>
            <person name="Yadav J.S."/>
            <person name="Aerts A."/>
            <person name="Benoit I."/>
            <person name="Boyd A."/>
            <person name="Carlson A."/>
            <person name="Copeland A."/>
            <person name="Coutinho P.M."/>
            <person name="de Vries R.P."/>
            <person name="Ferreira P."/>
            <person name="Findley K."/>
            <person name="Foster B."/>
            <person name="Gaskell J."/>
            <person name="Glotzer D."/>
            <person name="Gorecki P."/>
            <person name="Heitman J."/>
            <person name="Hesse C."/>
            <person name="Hori C."/>
            <person name="Igarashi K."/>
            <person name="Jurgens J.A."/>
            <person name="Kallen N."/>
            <person name="Kersten P."/>
            <person name="Kohler A."/>
            <person name="Kuees U."/>
            <person name="Kumar T.K.A."/>
            <person name="Kuo A."/>
            <person name="LaButti K."/>
            <person name="Larrondo L.F."/>
            <person name="Lindquist E."/>
            <person name="Ling A."/>
            <person name="Lombard V."/>
            <person name="Lucas S."/>
            <person name="Lundell T."/>
            <person name="Martin R."/>
            <person name="McLaughlin D.J."/>
            <person name="Morgenstern I."/>
            <person name="Morin E."/>
            <person name="Murat C."/>
            <person name="Nagy L.G."/>
            <person name="Nolan M."/>
            <person name="Ohm R.A."/>
            <person name="Patyshakuliyeva A."/>
            <person name="Rokas A."/>
            <person name="Ruiz-Duenas F.J."/>
            <person name="Sabat G."/>
            <person name="Salamov A."/>
            <person name="Samejima M."/>
            <person name="Schmutz J."/>
            <person name="Slot J.C."/>
            <person name="St John F."/>
            <person name="Stenlid J."/>
            <person name="Sun H."/>
            <person name="Sun S."/>
            <person name="Syed K."/>
            <person name="Tsang A."/>
            <person name="Wiebenga A."/>
            <person name="Young D."/>
            <person name="Pisabarro A."/>
            <person name="Eastwood D.C."/>
            <person name="Martin F."/>
            <person name="Cullen D."/>
            <person name="Grigoriev I.V."/>
            <person name="Hibbett D.S."/>
        </authorList>
    </citation>
    <scope>NUCLEOTIDE SEQUENCE [LARGE SCALE GENOMIC DNA]</scope>
    <source>
        <strain evidence="21">RWD-64-598 SS2</strain>
    </source>
</reference>
<dbReference type="PANTHER" id="PTHR12604">
    <property type="entry name" value="KU AUTOANTIGEN DNA HELICASE"/>
    <property type="match status" value="1"/>
</dbReference>
<dbReference type="GO" id="GO:0006303">
    <property type="term" value="P:double-strand break repair via nonhomologous end joining"/>
    <property type="evidence" value="ECO:0007669"/>
    <property type="project" value="InterPro"/>
</dbReference>
<sequence>MVADRAGYTVTMFLVDISPSMVETRIVDLPPGPTGEERTREVSSLEYSLQYVKLRIQDMIFHGRKTEQCGVIIFGSDDTHNVVNEKNGGYDHVTEFIPIGQPNATTLAKLDTLKPSETSGDPIDALIVAIETQDQYLEKKRTWTRKIVLLTDGKNPMEIEDWEATVHKMNALHISLDVVGIDFDDEEIGYQEEGKKNIKFENEAFYAKFTSSLSNGEVGTFEKALQERYRPEPKDTKSTLMGTMLRLGDVDVRPDEAMEVLVKTSKCTMLERPKSWKKFARRQAVKQDAEDETQDVDGQVDEDKKTVFSQLRMRTEYYVDHSESKDDTDDEDNEEGEDVKKKNAPEKVEKEQLIRGFKYGATYAPCPDGQFPKLPTKKGIDICGFFHRQNFRRDFSMGEVQYVWADPSSALQQVTLSSVVQAMADKDVLAIARWVMRDGADPKMGVLCPSQFDKVDCLLWVQMPFADDVRKYTFAPLEHLVSKKGDPITTHPYLPTSEQMSAMENFVDAMDLMDAGEKDEDGHRQPWFDTRLSYNPAIHRTKQALYHSAIVNDVVSNPLAPPHPELVMYFDPPKRAVKRAREAVEECQTVFKVKEIPKRAAKRARKDGHVRARDDDEEMLLLDLKGPKPSASESQTTSQEPYTNQVSEDADAGSETESEDEELLLDQPKSGAKANPPPTPARLASTDVDPGRERGRIIGTTYPLQDFKKNIAQGDLVTKAVEDMAYVIKEIVLRPFASRRHKELISCLTALRETCLKEDEIDAWNKFLRDLKESCLSPPGNPAFWAEVKKSGRGMSLISSPEAANLGGVSDISESTASNFIM</sequence>
<keyword evidence="11" id="KW-0067">ATP-binding</keyword>
<evidence type="ECO:0000256" key="8">
    <source>
        <dbReference type="ARBA" id="ARBA00022763"/>
    </source>
</evidence>
<dbReference type="AlphaFoldDB" id="A0A5M3N631"/>
<feature type="compositionally biased region" description="Polar residues" evidence="18">
    <location>
        <begin position="631"/>
        <end position="646"/>
    </location>
</feature>
<dbReference type="InterPro" id="IPR006164">
    <property type="entry name" value="DNA_bd_Ku70/Ku80"/>
</dbReference>
<dbReference type="GO" id="GO:0043564">
    <property type="term" value="C:Ku70:Ku80 complex"/>
    <property type="evidence" value="ECO:0007669"/>
    <property type="project" value="InterPro"/>
</dbReference>
<evidence type="ECO:0000256" key="15">
    <source>
        <dbReference type="ARBA" id="ARBA00023204"/>
    </source>
</evidence>
<dbReference type="FunFam" id="1.10.1600.10:FF:000002">
    <property type="entry name" value="X-ray repair cross-complementing protein 5"/>
    <property type="match status" value="1"/>
</dbReference>
<dbReference type="InterPro" id="IPR036494">
    <property type="entry name" value="Ku_C_sf"/>
</dbReference>
<keyword evidence="13" id="KW-0238">DNA-binding</keyword>
<evidence type="ECO:0000313" key="20">
    <source>
        <dbReference type="EMBL" id="EIW86315.1"/>
    </source>
</evidence>
<dbReference type="Gene3D" id="1.10.1600.10">
    <property type="match status" value="1"/>
</dbReference>
<evidence type="ECO:0000313" key="21">
    <source>
        <dbReference type="Proteomes" id="UP000053558"/>
    </source>
</evidence>
<dbReference type="CDD" id="cd00873">
    <property type="entry name" value="KU80"/>
    <property type="match status" value="1"/>
</dbReference>
<evidence type="ECO:0000256" key="6">
    <source>
        <dbReference type="ARBA" id="ARBA00022454"/>
    </source>
</evidence>
<comment type="caution">
    <text evidence="20">The sequence shown here is derived from an EMBL/GenBank/DDBJ whole genome shotgun (WGS) entry which is preliminary data.</text>
</comment>
<feature type="compositionally biased region" description="Acidic residues" evidence="18">
    <location>
        <begin position="648"/>
        <end position="664"/>
    </location>
</feature>
<dbReference type="RefSeq" id="XP_007763168.1">
    <property type="nucleotide sequence ID" value="XM_007764978.1"/>
</dbReference>
<dbReference type="Proteomes" id="UP000053558">
    <property type="component" value="Unassembled WGS sequence"/>
</dbReference>
<keyword evidence="14" id="KW-0233">DNA recombination</keyword>
<keyword evidence="10" id="KW-0347">Helicase</keyword>
<organism evidence="20 21">
    <name type="scientific">Coniophora puteana (strain RWD-64-598)</name>
    <name type="common">Brown rot fungus</name>
    <dbReference type="NCBI Taxonomy" id="741705"/>
    <lineage>
        <taxon>Eukaryota</taxon>
        <taxon>Fungi</taxon>
        <taxon>Dikarya</taxon>
        <taxon>Basidiomycota</taxon>
        <taxon>Agaricomycotina</taxon>
        <taxon>Agaricomycetes</taxon>
        <taxon>Agaricomycetidae</taxon>
        <taxon>Boletales</taxon>
        <taxon>Coniophorineae</taxon>
        <taxon>Coniophoraceae</taxon>
        <taxon>Coniophora</taxon>
    </lineage>
</organism>
<evidence type="ECO:0000256" key="2">
    <source>
        <dbReference type="ARBA" id="ARBA00004574"/>
    </source>
</evidence>
<dbReference type="InterPro" id="IPR024193">
    <property type="entry name" value="Ku80"/>
</dbReference>
<keyword evidence="21" id="KW-1185">Reference proteome</keyword>
<dbReference type="InterPro" id="IPR014893">
    <property type="entry name" value="Ku_PK_bind"/>
</dbReference>
<evidence type="ECO:0000256" key="17">
    <source>
        <dbReference type="ARBA" id="ARBA00031847"/>
    </source>
</evidence>
<keyword evidence="16" id="KW-0539">Nucleus</keyword>
<comment type="similarity">
    <text evidence="3">Belongs to the ku80 family.</text>
</comment>
<keyword evidence="9" id="KW-0378">Hydrolase</keyword>
<dbReference type="EMBL" id="JH711573">
    <property type="protein sequence ID" value="EIW86315.1"/>
    <property type="molecule type" value="Genomic_DNA"/>
</dbReference>
<keyword evidence="12" id="KW-0779">Telomere</keyword>
<comment type="subcellular location">
    <subcellularLocation>
        <location evidence="2">Chromosome</location>
        <location evidence="2">Telomere</location>
    </subcellularLocation>
    <subcellularLocation>
        <location evidence="1">Nucleus</location>
    </subcellularLocation>
</comment>
<keyword evidence="6" id="KW-0158">Chromosome</keyword>
<dbReference type="OrthoDB" id="30826at2759"/>
<dbReference type="GO" id="GO:0003690">
    <property type="term" value="F:double-stranded DNA binding"/>
    <property type="evidence" value="ECO:0007669"/>
    <property type="project" value="TreeGrafter"/>
</dbReference>
<dbReference type="Pfam" id="PF03731">
    <property type="entry name" value="Ku_N"/>
    <property type="match status" value="1"/>
</dbReference>
<evidence type="ECO:0000256" key="9">
    <source>
        <dbReference type="ARBA" id="ARBA00022801"/>
    </source>
</evidence>
<dbReference type="InterPro" id="IPR036465">
    <property type="entry name" value="vWFA_dom_sf"/>
</dbReference>
<evidence type="ECO:0000259" key="19">
    <source>
        <dbReference type="SMART" id="SM00559"/>
    </source>
</evidence>
<evidence type="ECO:0000256" key="16">
    <source>
        <dbReference type="ARBA" id="ARBA00023242"/>
    </source>
</evidence>
<feature type="domain" description="Ku" evidence="19">
    <location>
        <begin position="345"/>
        <end position="480"/>
    </location>
</feature>
<evidence type="ECO:0000256" key="5">
    <source>
        <dbReference type="ARBA" id="ARBA00021792"/>
    </source>
</evidence>
<dbReference type="Gene3D" id="1.25.40.240">
    <property type="entry name" value="Ku, C-terminal domain"/>
    <property type="match status" value="1"/>
</dbReference>
<dbReference type="EC" id="3.6.4.12" evidence="4"/>
<evidence type="ECO:0000256" key="14">
    <source>
        <dbReference type="ARBA" id="ARBA00023172"/>
    </source>
</evidence>
<dbReference type="Gene3D" id="3.40.50.410">
    <property type="entry name" value="von Willebrand factor, type A domain"/>
    <property type="match status" value="1"/>
</dbReference>
<evidence type="ECO:0000256" key="11">
    <source>
        <dbReference type="ARBA" id="ARBA00022840"/>
    </source>
</evidence>
<dbReference type="SUPFAM" id="SSF101420">
    <property type="entry name" value="C-terminal domain of Ku80"/>
    <property type="match status" value="1"/>
</dbReference>
<dbReference type="GO" id="GO:0000723">
    <property type="term" value="P:telomere maintenance"/>
    <property type="evidence" value="ECO:0007669"/>
    <property type="project" value="InterPro"/>
</dbReference>
<feature type="region of interest" description="Disordered" evidence="18">
    <location>
        <begin position="319"/>
        <end position="346"/>
    </location>
</feature>
<dbReference type="GO" id="GO:0042162">
    <property type="term" value="F:telomeric DNA binding"/>
    <property type="evidence" value="ECO:0007669"/>
    <property type="project" value="InterPro"/>
</dbReference>